<gene>
    <name evidence="1" type="ORF">NDU88_002900</name>
</gene>
<evidence type="ECO:0000313" key="1">
    <source>
        <dbReference type="EMBL" id="KAJ1097783.1"/>
    </source>
</evidence>
<name>A0AAV7M9I6_PLEWA</name>
<evidence type="ECO:0000313" key="2">
    <source>
        <dbReference type="Proteomes" id="UP001066276"/>
    </source>
</evidence>
<protein>
    <submittedName>
        <fullName evidence="1">Uncharacterized protein</fullName>
    </submittedName>
</protein>
<dbReference type="Proteomes" id="UP001066276">
    <property type="component" value="Chromosome 10"/>
</dbReference>
<sequence>MKVLNAVPLRYRGTAESRAASLAAYLTLPSRGFCAALLRRCFSILLFTPAVPALLQRCKEPGGFSRDTRPRLLCGAP</sequence>
<dbReference type="EMBL" id="JANPWB010000014">
    <property type="protein sequence ID" value="KAJ1097783.1"/>
    <property type="molecule type" value="Genomic_DNA"/>
</dbReference>
<accession>A0AAV7M9I6</accession>
<dbReference type="AlphaFoldDB" id="A0AAV7M9I6"/>
<proteinExistence type="predicted"/>
<organism evidence="1 2">
    <name type="scientific">Pleurodeles waltl</name>
    <name type="common">Iberian ribbed newt</name>
    <dbReference type="NCBI Taxonomy" id="8319"/>
    <lineage>
        <taxon>Eukaryota</taxon>
        <taxon>Metazoa</taxon>
        <taxon>Chordata</taxon>
        <taxon>Craniata</taxon>
        <taxon>Vertebrata</taxon>
        <taxon>Euteleostomi</taxon>
        <taxon>Amphibia</taxon>
        <taxon>Batrachia</taxon>
        <taxon>Caudata</taxon>
        <taxon>Salamandroidea</taxon>
        <taxon>Salamandridae</taxon>
        <taxon>Pleurodelinae</taxon>
        <taxon>Pleurodeles</taxon>
    </lineage>
</organism>
<comment type="caution">
    <text evidence="1">The sequence shown here is derived from an EMBL/GenBank/DDBJ whole genome shotgun (WGS) entry which is preliminary data.</text>
</comment>
<reference evidence="1" key="1">
    <citation type="journal article" date="2022" name="bioRxiv">
        <title>Sequencing and chromosome-scale assembly of the giantPleurodeles waltlgenome.</title>
        <authorList>
            <person name="Brown T."/>
            <person name="Elewa A."/>
            <person name="Iarovenko S."/>
            <person name="Subramanian E."/>
            <person name="Araus A.J."/>
            <person name="Petzold A."/>
            <person name="Susuki M."/>
            <person name="Suzuki K.-i.T."/>
            <person name="Hayashi T."/>
            <person name="Toyoda A."/>
            <person name="Oliveira C."/>
            <person name="Osipova E."/>
            <person name="Leigh N.D."/>
            <person name="Simon A."/>
            <person name="Yun M.H."/>
        </authorList>
    </citation>
    <scope>NUCLEOTIDE SEQUENCE</scope>
    <source>
        <strain evidence="1">20211129_DDA</strain>
        <tissue evidence="1">Liver</tissue>
    </source>
</reference>
<keyword evidence="2" id="KW-1185">Reference proteome</keyword>